<dbReference type="RefSeq" id="XP_007774652.1">
    <property type="nucleotide sequence ID" value="XM_007776462.1"/>
</dbReference>
<dbReference type="AlphaFoldDB" id="A0A5M3M7N5"/>
<dbReference type="PANTHER" id="PTHR10655:SF17">
    <property type="entry name" value="LYSOPHOSPHOLIPASE-LIKE PROTEIN 1"/>
    <property type="match status" value="1"/>
</dbReference>
<dbReference type="Gene3D" id="3.40.50.1820">
    <property type="entry name" value="alpha/beta hydrolase"/>
    <property type="match status" value="1"/>
</dbReference>
<keyword evidence="6" id="KW-0276">Fatty acid metabolism</keyword>
<feature type="domain" description="Phospholipase/carboxylesterase/thioesterase" evidence="10">
    <location>
        <begin position="8"/>
        <end position="207"/>
    </location>
</feature>
<dbReference type="Pfam" id="PF02230">
    <property type="entry name" value="Abhydrolase_2"/>
    <property type="match status" value="1"/>
</dbReference>
<dbReference type="InterPro" id="IPR029058">
    <property type="entry name" value="AB_hydrolase_fold"/>
</dbReference>
<evidence type="ECO:0000256" key="2">
    <source>
        <dbReference type="ARBA" id="ARBA00012423"/>
    </source>
</evidence>
<dbReference type="GO" id="GO:0005737">
    <property type="term" value="C:cytoplasm"/>
    <property type="evidence" value="ECO:0007669"/>
    <property type="project" value="TreeGrafter"/>
</dbReference>
<dbReference type="GO" id="GO:0008474">
    <property type="term" value="F:palmitoyl-(protein) hydrolase activity"/>
    <property type="evidence" value="ECO:0007669"/>
    <property type="project" value="UniProtKB-EC"/>
</dbReference>
<evidence type="ECO:0000256" key="5">
    <source>
        <dbReference type="ARBA" id="ARBA00022801"/>
    </source>
</evidence>
<protein>
    <recommendedName>
        <fullName evidence="3">Acyl-protein thioesterase 1</fullName>
        <ecNumber evidence="2">3.1.2.22</ecNumber>
    </recommendedName>
    <alternativeName>
        <fullName evidence="8">Palmitoyl-protein hydrolase</fullName>
    </alternativeName>
</protein>
<evidence type="ECO:0000256" key="7">
    <source>
        <dbReference type="ARBA" id="ARBA00029392"/>
    </source>
</evidence>
<gene>
    <name evidence="11" type="ORF">CONPUDRAFT_132185</name>
</gene>
<comment type="caution">
    <text evidence="11">The sequence shown here is derived from an EMBL/GenBank/DDBJ whole genome shotgun (WGS) entry which is preliminary data.</text>
</comment>
<evidence type="ECO:0000256" key="9">
    <source>
        <dbReference type="ARBA" id="ARBA00047337"/>
    </source>
</evidence>
<reference evidence="12" key="1">
    <citation type="journal article" date="2012" name="Science">
        <title>The Paleozoic origin of enzymatic lignin decomposition reconstructed from 31 fungal genomes.</title>
        <authorList>
            <person name="Floudas D."/>
            <person name="Binder M."/>
            <person name="Riley R."/>
            <person name="Barry K."/>
            <person name="Blanchette R.A."/>
            <person name="Henrissat B."/>
            <person name="Martinez A.T."/>
            <person name="Otillar R."/>
            <person name="Spatafora J.W."/>
            <person name="Yadav J.S."/>
            <person name="Aerts A."/>
            <person name="Benoit I."/>
            <person name="Boyd A."/>
            <person name="Carlson A."/>
            <person name="Copeland A."/>
            <person name="Coutinho P.M."/>
            <person name="de Vries R.P."/>
            <person name="Ferreira P."/>
            <person name="Findley K."/>
            <person name="Foster B."/>
            <person name="Gaskell J."/>
            <person name="Glotzer D."/>
            <person name="Gorecki P."/>
            <person name="Heitman J."/>
            <person name="Hesse C."/>
            <person name="Hori C."/>
            <person name="Igarashi K."/>
            <person name="Jurgens J.A."/>
            <person name="Kallen N."/>
            <person name="Kersten P."/>
            <person name="Kohler A."/>
            <person name="Kuees U."/>
            <person name="Kumar T.K.A."/>
            <person name="Kuo A."/>
            <person name="LaButti K."/>
            <person name="Larrondo L.F."/>
            <person name="Lindquist E."/>
            <person name="Ling A."/>
            <person name="Lombard V."/>
            <person name="Lucas S."/>
            <person name="Lundell T."/>
            <person name="Martin R."/>
            <person name="McLaughlin D.J."/>
            <person name="Morgenstern I."/>
            <person name="Morin E."/>
            <person name="Murat C."/>
            <person name="Nagy L.G."/>
            <person name="Nolan M."/>
            <person name="Ohm R.A."/>
            <person name="Patyshakuliyeva A."/>
            <person name="Rokas A."/>
            <person name="Ruiz-Duenas F.J."/>
            <person name="Sabat G."/>
            <person name="Salamov A."/>
            <person name="Samejima M."/>
            <person name="Schmutz J."/>
            <person name="Slot J.C."/>
            <person name="St John F."/>
            <person name="Stenlid J."/>
            <person name="Sun H."/>
            <person name="Sun S."/>
            <person name="Syed K."/>
            <person name="Tsang A."/>
            <person name="Wiebenga A."/>
            <person name="Young D."/>
            <person name="Pisabarro A."/>
            <person name="Eastwood D.C."/>
            <person name="Martin F."/>
            <person name="Cullen D."/>
            <person name="Grigoriev I.V."/>
            <person name="Hibbett D.S."/>
        </authorList>
    </citation>
    <scope>NUCLEOTIDE SEQUENCE [LARGE SCALE GENOMIC DNA]</scope>
    <source>
        <strain evidence="12">RWD-64-598 SS2</strain>
    </source>
</reference>
<dbReference type="InterPro" id="IPR050565">
    <property type="entry name" value="LYPA1-2/EST-like"/>
</dbReference>
<dbReference type="SUPFAM" id="SSF53474">
    <property type="entry name" value="alpha/beta-Hydrolases"/>
    <property type="match status" value="1"/>
</dbReference>
<dbReference type="GO" id="GO:0006631">
    <property type="term" value="P:fatty acid metabolic process"/>
    <property type="evidence" value="ECO:0007669"/>
    <property type="project" value="UniProtKB-KW"/>
</dbReference>
<keyword evidence="12" id="KW-1185">Reference proteome</keyword>
<evidence type="ECO:0000256" key="4">
    <source>
        <dbReference type="ARBA" id="ARBA00022487"/>
    </source>
</evidence>
<keyword evidence="5 11" id="KW-0378">Hydrolase</keyword>
<dbReference type="Proteomes" id="UP000053558">
    <property type="component" value="Unassembled WGS sequence"/>
</dbReference>
<dbReference type="EMBL" id="JH711589">
    <property type="protein sequence ID" value="EIW75238.1"/>
    <property type="molecule type" value="Genomic_DNA"/>
</dbReference>
<evidence type="ECO:0000256" key="1">
    <source>
        <dbReference type="ARBA" id="ARBA00006499"/>
    </source>
</evidence>
<dbReference type="InterPro" id="IPR003140">
    <property type="entry name" value="PLipase/COase/thioEstase"/>
</dbReference>
<accession>A0A5M3M7N5</accession>
<dbReference type="PANTHER" id="PTHR10655">
    <property type="entry name" value="LYSOPHOSPHOLIPASE-RELATED"/>
    <property type="match status" value="1"/>
</dbReference>
<organism evidence="11 12">
    <name type="scientific">Coniophora puteana (strain RWD-64-598)</name>
    <name type="common">Brown rot fungus</name>
    <dbReference type="NCBI Taxonomy" id="741705"/>
    <lineage>
        <taxon>Eukaryota</taxon>
        <taxon>Fungi</taxon>
        <taxon>Dikarya</taxon>
        <taxon>Basidiomycota</taxon>
        <taxon>Agaricomycotina</taxon>
        <taxon>Agaricomycetes</taxon>
        <taxon>Agaricomycetidae</taxon>
        <taxon>Boletales</taxon>
        <taxon>Coniophorineae</taxon>
        <taxon>Coniophoraceae</taxon>
        <taxon>Coniophora</taxon>
    </lineage>
</organism>
<evidence type="ECO:0000259" key="10">
    <source>
        <dbReference type="Pfam" id="PF02230"/>
    </source>
</evidence>
<dbReference type="OrthoDB" id="2418081at2759"/>
<keyword evidence="6" id="KW-0443">Lipid metabolism</keyword>
<dbReference type="EC" id="3.1.2.22" evidence="2"/>
<evidence type="ECO:0000256" key="3">
    <source>
        <dbReference type="ARBA" id="ARBA00014923"/>
    </source>
</evidence>
<proteinExistence type="inferred from homology"/>
<sequence>MATEPLQTVIIEAKKEHTATVILIHGLTGKPLKDDEKEGDFDCVPNYLRNQSSLDHIRWVFPIGPKRLITRDNDGILKTAWFDITKNLADGRTEADEDVNGLLTSVRQLDGIVAKEVEAGVKPERIVIGGFSQGAVMALLTGLTGTGSRTPEEEGRENESKWSLGGVLALDGYIPIISRFIKYLAPNARDTPLFWGHGIEDTIVPYEDAGVASVHGLSRLYTRPNPPSSAPPPPVPIGEFDHPNAPLYVAIAADTKMVPRGEGGGWIEFHSFAGVAHEIPEYELPFIQRWLERVVPSSY</sequence>
<evidence type="ECO:0000256" key="6">
    <source>
        <dbReference type="ARBA" id="ARBA00022832"/>
    </source>
</evidence>
<dbReference type="KEGG" id="cput:CONPUDRAFT_132185"/>
<evidence type="ECO:0000256" key="8">
    <source>
        <dbReference type="ARBA" id="ARBA00031195"/>
    </source>
</evidence>
<dbReference type="GO" id="GO:0052689">
    <property type="term" value="F:carboxylic ester hydrolase activity"/>
    <property type="evidence" value="ECO:0007669"/>
    <property type="project" value="UniProtKB-KW"/>
</dbReference>
<comment type="function">
    <text evidence="7">Hydrolyzes fatty acids from S-acylated cysteine residues in proteins with a strong preference for palmitoylated G-alpha proteins over other acyl substrates. Mediates the deacylation of G-alpha proteins such as GPA1 in vivo, but has weak or no activity toward palmitoylated Ras proteins. Has weak lysophospholipase activity in vitro; however such activity may not exist in vivo.</text>
</comment>
<comment type="catalytic activity">
    <reaction evidence="9">
        <text>S-hexadecanoyl-L-cysteinyl-[protein] + H2O = L-cysteinyl-[protein] + hexadecanoate + H(+)</text>
        <dbReference type="Rhea" id="RHEA:19233"/>
        <dbReference type="Rhea" id="RHEA-COMP:10131"/>
        <dbReference type="Rhea" id="RHEA-COMP:11032"/>
        <dbReference type="ChEBI" id="CHEBI:7896"/>
        <dbReference type="ChEBI" id="CHEBI:15377"/>
        <dbReference type="ChEBI" id="CHEBI:15378"/>
        <dbReference type="ChEBI" id="CHEBI:29950"/>
        <dbReference type="ChEBI" id="CHEBI:74151"/>
        <dbReference type="EC" id="3.1.2.22"/>
    </reaction>
</comment>
<name>A0A5M3M7N5_CONPW</name>
<evidence type="ECO:0000313" key="12">
    <source>
        <dbReference type="Proteomes" id="UP000053558"/>
    </source>
</evidence>
<evidence type="ECO:0000313" key="11">
    <source>
        <dbReference type="EMBL" id="EIW75238.1"/>
    </source>
</evidence>
<dbReference type="GeneID" id="19200397"/>
<comment type="similarity">
    <text evidence="1">Belongs to the AB hydrolase superfamily. AB hydrolase 2 family.</text>
</comment>
<keyword evidence="4" id="KW-0719">Serine esterase</keyword>